<evidence type="ECO:0000313" key="3">
    <source>
        <dbReference type="Proteomes" id="UP000054144"/>
    </source>
</evidence>
<protein>
    <submittedName>
        <fullName evidence="2">Uncharacterized protein</fullName>
    </submittedName>
</protein>
<dbReference type="EMBL" id="KN882062">
    <property type="protein sequence ID" value="KIY45037.1"/>
    <property type="molecule type" value="Genomic_DNA"/>
</dbReference>
<name>A0A0D7A1X9_9AGAR</name>
<organism evidence="2 3">
    <name type="scientific">Fistulina hepatica ATCC 64428</name>
    <dbReference type="NCBI Taxonomy" id="1128425"/>
    <lineage>
        <taxon>Eukaryota</taxon>
        <taxon>Fungi</taxon>
        <taxon>Dikarya</taxon>
        <taxon>Basidiomycota</taxon>
        <taxon>Agaricomycotina</taxon>
        <taxon>Agaricomycetes</taxon>
        <taxon>Agaricomycetidae</taxon>
        <taxon>Agaricales</taxon>
        <taxon>Fistulinaceae</taxon>
        <taxon>Fistulina</taxon>
    </lineage>
</organism>
<evidence type="ECO:0000256" key="1">
    <source>
        <dbReference type="SAM" id="MobiDB-lite"/>
    </source>
</evidence>
<reference evidence="2 3" key="1">
    <citation type="journal article" date="2015" name="Fungal Genet. Biol.">
        <title>Evolution of novel wood decay mechanisms in Agaricales revealed by the genome sequences of Fistulina hepatica and Cylindrobasidium torrendii.</title>
        <authorList>
            <person name="Floudas D."/>
            <person name="Held B.W."/>
            <person name="Riley R."/>
            <person name="Nagy L.G."/>
            <person name="Koehler G."/>
            <person name="Ransdell A.S."/>
            <person name="Younus H."/>
            <person name="Chow J."/>
            <person name="Chiniquy J."/>
            <person name="Lipzen A."/>
            <person name="Tritt A."/>
            <person name="Sun H."/>
            <person name="Haridas S."/>
            <person name="LaButti K."/>
            <person name="Ohm R.A."/>
            <person name="Kues U."/>
            <person name="Blanchette R.A."/>
            <person name="Grigoriev I.V."/>
            <person name="Minto R.E."/>
            <person name="Hibbett D.S."/>
        </authorList>
    </citation>
    <scope>NUCLEOTIDE SEQUENCE [LARGE SCALE GENOMIC DNA]</scope>
    <source>
        <strain evidence="2 3">ATCC 64428</strain>
    </source>
</reference>
<evidence type="ECO:0000313" key="2">
    <source>
        <dbReference type="EMBL" id="KIY45037.1"/>
    </source>
</evidence>
<sequence length="214" mass="23379">MSRLRLSQVSRHLQRFTLRIGVASSVLTTVLRLLVVTTETEAAEQGDESDYNPPSSPSPLGPVTARKRPNTQSATVASPSFQAAPHTAPLGDIFMMTQEVQEEGNYNRLVDVPTGVQAPVAVPAPPAEEGLQFYDEPVKMPFPADRDGLPTFAILNPIRLDTSHLVAPDVQFRLSQVFSGRRGFLTTWDDLRATPPWSVILRASQVISGHPKVT</sequence>
<gene>
    <name evidence="2" type="ORF">FISHEDRAFT_76892</name>
</gene>
<proteinExistence type="predicted"/>
<feature type="compositionally biased region" description="Polar residues" evidence="1">
    <location>
        <begin position="70"/>
        <end position="81"/>
    </location>
</feature>
<keyword evidence="3" id="KW-1185">Reference proteome</keyword>
<feature type="region of interest" description="Disordered" evidence="1">
    <location>
        <begin position="42"/>
        <end position="82"/>
    </location>
</feature>
<accession>A0A0D7A1X9</accession>
<dbReference type="AlphaFoldDB" id="A0A0D7A1X9"/>
<dbReference type="Proteomes" id="UP000054144">
    <property type="component" value="Unassembled WGS sequence"/>
</dbReference>